<dbReference type="Gene3D" id="1.25.40.10">
    <property type="entry name" value="Tetratricopeptide repeat domain"/>
    <property type="match status" value="2"/>
</dbReference>
<feature type="domain" description="O-GlcNAc transferase C-terminal" evidence="9">
    <location>
        <begin position="448"/>
        <end position="624"/>
    </location>
</feature>
<dbReference type="InterPro" id="IPR037919">
    <property type="entry name" value="OGT"/>
</dbReference>
<dbReference type="SUPFAM" id="SSF48452">
    <property type="entry name" value="TPR-like"/>
    <property type="match status" value="1"/>
</dbReference>
<dbReference type="Gene3D" id="3.40.50.2000">
    <property type="entry name" value="Glycogen Phosphorylase B"/>
    <property type="match status" value="1"/>
</dbReference>
<keyword evidence="6" id="KW-0677">Repeat</keyword>
<dbReference type="EMBL" id="UIGB01000001">
    <property type="protein sequence ID" value="SUU86417.1"/>
    <property type="molecule type" value="Genomic_DNA"/>
</dbReference>
<evidence type="ECO:0000256" key="8">
    <source>
        <dbReference type="PROSITE-ProRule" id="PRU00339"/>
    </source>
</evidence>
<evidence type="ECO:0000313" key="10">
    <source>
        <dbReference type="EMBL" id="SUU86417.1"/>
    </source>
</evidence>
<comment type="similarity">
    <text evidence="2">Belongs to the glycosyltransferase 41 family. O-GlcNAc transferase subfamily.</text>
</comment>
<dbReference type="PROSITE" id="PS50005">
    <property type="entry name" value="TPR"/>
    <property type="match status" value="2"/>
</dbReference>
<accession>A0A380WE16</accession>
<evidence type="ECO:0000256" key="1">
    <source>
        <dbReference type="ARBA" id="ARBA00004922"/>
    </source>
</evidence>
<dbReference type="GO" id="GO:0097363">
    <property type="term" value="F:protein O-acetylglucosaminyltransferase activity"/>
    <property type="evidence" value="ECO:0007669"/>
    <property type="project" value="UniProtKB-EC"/>
</dbReference>
<dbReference type="InterPro" id="IPR011990">
    <property type="entry name" value="TPR-like_helical_dom_sf"/>
</dbReference>
<dbReference type="Pfam" id="PF13181">
    <property type="entry name" value="TPR_8"/>
    <property type="match status" value="1"/>
</dbReference>
<dbReference type="InterPro" id="IPR019734">
    <property type="entry name" value="TPR_rpt"/>
</dbReference>
<dbReference type="EC" id="2.4.1.255" evidence="3"/>
<dbReference type="PANTHER" id="PTHR44366">
    <property type="entry name" value="UDP-N-ACETYLGLUCOSAMINE--PEPTIDE N-ACETYLGLUCOSAMINYLTRANSFERASE 110 KDA SUBUNIT"/>
    <property type="match status" value="1"/>
</dbReference>
<evidence type="ECO:0000256" key="6">
    <source>
        <dbReference type="ARBA" id="ARBA00022737"/>
    </source>
</evidence>
<keyword evidence="5 10" id="KW-0808">Transferase</keyword>
<comment type="pathway">
    <text evidence="1">Protein modification; protein glycosylation.</text>
</comment>
<organism evidence="10 11">
    <name type="scientific">Afipia felis</name>
    <name type="common">Cat scratch disease bacillus</name>
    <dbReference type="NCBI Taxonomy" id="1035"/>
    <lineage>
        <taxon>Bacteria</taxon>
        <taxon>Pseudomonadati</taxon>
        <taxon>Pseudomonadota</taxon>
        <taxon>Alphaproteobacteria</taxon>
        <taxon>Hyphomicrobiales</taxon>
        <taxon>Nitrobacteraceae</taxon>
        <taxon>Afipia</taxon>
    </lineage>
</organism>
<evidence type="ECO:0000313" key="11">
    <source>
        <dbReference type="Proteomes" id="UP000254343"/>
    </source>
</evidence>
<evidence type="ECO:0000256" key="7">
    <source>
        <dbReference type="ARBA" id="ARBA00022803"/>
    </source>
</evidence>
<feature type="repeat" description="TPR" evidence="8">
    <location>
        <begin position="121"/>
        <end position="154"/>
    </location>
</feature>
<evidence type="ECO:0000256" key="4">
    <source>
        <dbReference type="ARBA" id="ARBA00022676"/>
    </source>
</evidence>
<reference evidence="10 11" key="1">
    <citation type="submission" date="2018-06" db="EMBL/GenBank/DDBJ databases">
        <authorList>
            <consortium name="Pathogen Informatics"/>
            <person name="Doyle S."/>
        </authorList>
    </citation>
    <scope>NUCLEOTIDE SEQUENCE [LARGE SCALE GENOMIC DNA]</scope>
    <source>
        <strain evidence="10 11">NCTC12722</strain>
    </source>
</reference>
<dbReference type="SUPFAM" id="SSF53756">
    <property type="entry name" value="UDP-Glycosyltransferase/glycogen phosphorylase"/>
    <property type="match status" value="1"/>
</dbReference>
<protein>
    <recommendedName>
        <fullName evidence="3">protein O-GlcNAc transferase</fullName>
        <ecNumber evidence="3">2.4.1.255</ecNumber>
    </recommendedName>
</protein>
<dbReference type="Pfam" id="PF13844">
    <property type="entry name" value="Glyco_transf_41"/>
    <property type="match status" value="1"/>
</dbReference>
<dbReference type="SMART" id="SM00028">
    <property type="entry name" value="TPR"/>
    <property type="match status" value="5"/>
</dbReference>
<dbReference type="Gene3D" id="3.40.50.11380">
    <property type="match status" value="1"/>
</dbReference>
<evidence type="ECO:0000256" key="2">
    <source>
        <dbReference type="ARBA" id="ARBA00005386"/>
    </source>
</evidence>
<sequence length="654" mass="73787">MEEACDSFAHAVELEPEKLEARSQYAQALDLTGQHAKAIVQLRQIIKRSPREMGPQLNLALLLKQIGDLTEAVQLFKGILSKSPHQFECHYNLAEIYARQDENLLAFDHFDKAAKLRPKDAGLRNGIGNLLRALKRPAEAIAQYDEAIRLDPASHIPCYNQGLAFRSIGKFGEARKSFDEAWRKNPKFLEAKLASCMASLRPIYESVEDANSCRIEYAKGLTDLARRFRELDYPISLAEAIGSHQPFYLPYQQCVDKSLQASYGEIAVQAMARRYGAASPRPRKQLSPPIRVGFVSGFFREHSNWRLPIKGWISQLDAARYEIYGYYTGDESDEETARASEMCFKFVRGSKSLDEWRQLILADRLDVLIYPEIGMDRFAGQLALQRLAPVQCCSWGHPVTSGFGTIDFFLSSDLMEPTGAQEHYTETLVRLPNLSVFCERPSPISTAARREDYNIRADSIAFWCCQSLPKYTPVYDDIFPRIAAQLPNCQFAFIEFPDSPYLTEFFLKRLEVVFSRYGLEASNHCVMLPRLPAPEFRAAMGLFDVMLDSIGWSGCNSTFDAMAHNLPIVTIAGEFMRGRHTSAIFNMMNMSDVVAADVSHYVASAIMLGQSKSARSEFSARIALNKHLLYEDKACIRGLEEFLLKVTKTAAARV</sequence>
<keyword evidence="4" id="KW-0328">Glycosyltransferase</keyword>
<dbReference type="InterPro" id="IPR029489">
    <property type="entry name" value="OGT/SEC/SPY_C"/>
</dbReference>
<feature type="repeat" description="TPR" evidence="8">
    <location>
        <begin position="87"/>
        <end position="120"/>
    </location>
</feature>
<name>A0A380WE16_AFIFE</name>
<dbReference type="PANTHER" id="PTHR44366:SF1">
    <property type="entry name" value="UDP-N-ACETYLGLUCOSAMINE--PEPTIDE N-ACETYLGLUCOSAMINYLTRANSFERASE 110 KDA SUBUNIT"/>
    <property type="match status" value="1"/>
</dbReference>
<dbReference type="Proteomes" id="UP000254343">
    <property type="component" value="Unassembled WGS sequence"/>
</dbReference>
<dbReference type="GO" id="GO:0006493">
    <property type="term" value="P:protein O-linked glycosylation"/>
    <property type="evidence" value="ECO:0007669"/>
    <property type="project" value="InterPro"/>
</dbReference>
<dbReference type="Pfam" id="PF13432">
    <property type="entry name" value="TPR_16"/>
    <property type="match status" value="1"/>
</dbReference>
<dbReference type="AlphaFoldDB" id="A0A380WE16"/>
<keyword evidence="7 8" id="KW-0802">TPR repeat</keyword>
<evidence type="ECO:0000256" key="5">
    <source>
        <dbReference type="ARBA" id="ARBA00022679"/>
    </source>
</evidence>
<gene>
    <name evidence="10" type="ORF">NCTC12722_03642</name>
</gene>
<evidence type="ECO:0000256" key="3">
    <source>
        <dbReference type="ARBA" id="ARBA00011970"/>
    </source>
</evidence>
<proteinExistence type="inferred from homology"/>
<evidence type="ECO:0000259" key="9">
    <source>
        <dbReference type="Pfam" id="PF13844"/>
    </source>
</evidence>